<name>A0AAD9NL30_RIDPI</name>
<evidence type="ECO:0000256" key="1">
    <source>
        <dbReference type="SAM" id="MobiDB-lite"/>
    </source>
</evidence>
<accession>A0AAD9NL30</accession>
<dbReference type="InterPro" id="IPR010736">
    <property type="entry name" value="SHIPPO-rpt"/>
</dbReference>
<dbReference type="AlphaFoldDB" id="A0AAD9NL30"/>
<protein>
    <submittedName>
        <fullName evidence="2">Uncharacterized protein</fullName>
    </submittedName>
</protein>
<dbReference type="EMBL" id="JAODUO010000815">
    <property type="protein sequence ID" value="KAK2174262.1"/>
    <property type="molecule type" value="Genomic_DNA"/>
</dbReference>
<gene>
    <name evidence="2" type="ORF">NP493_815g02017</name>
</gene>
<reference evidence="2" key="1">
    <citation type="journal article" date="2023" name="Mol. Biol. Evol.">
        <title>Third-Generation Sequencing Reveals the Adaptive Role of the Epigenome in Three Deep-Sea Polychaetes.</title>
        <authorList>
            <person name="Perez M."/>
            <person name="Aroh O."/>
            <person name="Sun Y."/>
            <person name="Lan Y."/>
            <person name="Juniper S.K."/>
            <person name="Young C.R."/>
            <person name="Angers B."/>
            <person name="Qian P.Y."/>
        </authorList>
    </citation>
    <scope>NUCLEOTIDE SEQUENCE</scope>
    <source>
        <strain evidence="2">R07B-5</strain>
    </source>
</reference>
<proteinExistence type="predicted"/>
<dbReference type="Pfam" id="PF07004">
    <property type="entry name" value="SHIPPO-rpt"/>
    <property type="match status" value="1"/>
</dbReference>
<feature type="region of interest" description="Disordered" evidence="1">
    <location>
        <begin position="1"/>
        <end position="69"/>
    </location>
</feature>
<keyword evidence="3" id="KW-1185">Reference proteome</keyword>
<dbReference type="Proteomes" id="UP001209878">
    <property type="component" value="Unassembled WGS sequence"/>
</dbReference>
<evidence type="ECO:0000313" key="3">
    <source>
        <dbReference type="Proteomes" id="UP001209878"/>
    </source>
</evidence>
<feature type="compositionally biased region" description="Basic and acidic residues" evidence="1">
    <location>
        <begin position="1"/>
        <end position="11"/>
    </location>
</feature>
<organism evidence="2 3">
    <name type="scientific">Ridgeia piscesae</name>
    <name type="common">Tubeworm</name>
    <dbReference type="NCBI Taxonomy" id="27915"/>
    <lineage>
        <taxon>Eukaryota</taxon>
        <taxon>Metazoa</taxon>
        <taxon>Spiralia</taxon>
        <taxon>Lophotrochozoa</taxon>
        <taxon>Annelida</taxon>
        <taxon>Polychaeta</taxon>
        <taxon>Sedentaria</taxon>
        <taxon>Canalipalpata</taxon>
        <taxon>Sabellida</taxon>
        <taxon>Siboglinidae</taxon>
        <taxon>Ridgeia</taxon>
    </lineage>
</organism>
<feature type="compositionally biased region" description="Low complexity" evidence="1">
    <location>
        <begin position="31"/>
        <end position="43"/>
    </location>
</feature>
<comment type="caution">
    <text evidence="2">The sequence shown here is derived from an EMBL/GenBank/DDBJ whole genome shotgun (WGS) entry which is preliminary data.</text>
</comment>
<sequence>MDPSDTGRDGDADSAGGEHANGSDEETMAKPTTTSTHSQPSPHGAEVQDQEEGAANVDDPTADPTNSGVEEVRVPVHHESESLTSHRTADSKPKVLVPRSAEIRQLADPLQQDLLDRRSMQWSRQAARKRYPQQMLKLSTVGMSSRARSATNAHISYVMEHRKPRKVVTWDEAMNARPPLRIDCDGPSMCSYSPNNKPLNETNSPVWSFGRRTYVEKDGGTRTSWAKTWFQDPDVWHQKTDFFSDQQWPSPVHYPLKPVLGPQHVSARVAPAHSIGIRRSMKLNKYGSEHEPGPSTYNMLKGKAVLSRTFPSFSHGLRRNGTVLWSSMPDATPGPGTYSPQDVFRHHPEYTIRGTRREKSHIWGPFAMF</sequence>
<evidence type="ECO:0000313" key="2">
    <source>
        <dbReference type="EMBL" id="KAK2174262.1"/>
    </source>
</evidence>